<dbReference type="Pfam" id="PF01966">
    <property type="entry name" value="HD"/>
    <property type="match status" value="1"/>
</dbReference>
<dbReference type="InterPro" id="IPR050135">
    <property type="entry name" value="dGTPase-like"/>
</dbReference>
<gene>
    <name evidence="3" type="ORF">ABS767_05815</name>
</gene>
<evidence type="ECO:0000256" key="1">
    <source>
        <dbReference type="SAM" id="MobiDB-lite"/>
    </source>
</evidence>
<dbReference type="CDD" id="cd00077">
    <property type="entry name" value="HDc"/>
    <property type="match status" value="1"/>
</dbReference>
<comment type="caution">
    <text evidence="3">The sequence shown here is derived from an EMBL/GenBank/DDBJ whole genome shotgun (WGS) entry which is preliminary data.</text>
</comment>
<dbReference type="Pfam" id="PF24390">
    <property type="entry name" value="PRTase-CE"/>
    <property type="match status" value="1"/>
</dbReference>
<feature type="domain" description="HD/PDEase" evidence="2">
    <location>
        <begin position="79"/>
        <end position="254"/>
    </location>
</feature>
<feature type="region of interest" description="Disordered" evidence="1">
    <location>
        <begin position="904"/>
        <end position="929"/>
    </location>
</feature>
<sequence length="929" mass="103349">MSKVLGRIADEICARYLAPYVARMRLVGSSHLEAKQVHDSLWGTIPIKALEVAILDSPLLQRLRHLRQLGVAHWVYPGADHSRFEHSLGVLYQTQQLIAAVNRAGAAKYGVTVIDADDAQALRVAALMHDIGHPVLSHVSEYALRIDATMLLEVQRERKGLGENVSVSELVAANIVRSEPFKQLLEAVGASNPHAGGNANAWKNNPAQFADRVAKIILGQHVSERIPLLHELVSGPYDADKLDYMVRDPRAAGIPAIIDMSRLVQKLTVQRREESQLPEVIGKHVPQGTREVFLFGFPWSGISVVDELLLGRMMLYSKLYRHPKVAALEAMVKSLIDQLYLLVGSEKVVSFVYDVLDDQLVLASRSTLLAQLGLEEQDVQDAERQRALEVAVDLLRRLRERELFVRAFAFFPGQPNGEEDPISDKFDQIIKSIDNAAKAATLHANIIERTREILKACGEPEDSFRYRNADKLIVLRKLEPPSQKELRHAWIFPTGGEPKTFEKIGIHKEAWSSSFVSASAKGYVLAPKDLAKAALLATETVIAETYGIAVPEWMLEETKHSQDTLRKTKLELRTAGFYGNKPPLIRPRQERLRMNDVEKAVTAFVDRFGAVQETVAEVGNLADNAFGASTLKDRTYAWLDQFDQDEHIDCALELLSKAKLVGRNDVVNAVRSFIEDHKEFATASVISLDKGNDSSQIVQYFTADAGPGLRFYGSPEEAAREGRSDPIIIVDDFCGTGNQWSNIIGSAFGLPEAQKPELNEQRTLVLEPVREYLRNRDIAFVFTGGWEDGRKAVLDAAAAAGLNVKVHIHVTEEHLPFAEQVLKGSHVAEHTESFLAKAAEIGDALLRSRETDWDESKFEQRKLGYGNRGMLLFFPYNAPSQTMTFMWSDGTFDGRTWLPLIRRRKKSTGSDAASEPPADPGREPSFSAA</sequence>
<evidence type="ECO:0000259" key="2">
    <source>
        <dbReference type="SMART" id="SM00471"/>
    </source>
</evidence>
<evidence type="ECO:0000313" key="3">
    <source>
        <dbReference type="EMBL" id="MFL9840475.1"/>
    </source>
</evidence>
<evidence type="ECO:0000313" key="4">
    <source>
        <dbReference type="Proteomes" id="UP001629244"/>
    </source>
</evidence>
<dbReference type="SMART" id="SM00471">
    <property type="entry name" value="HDc"/>
    <property type="match status" value="1"/>
</dbReference>
<dbReference type="PANTHER" id="PTHR11373">
    <property type="entry name" value="DEOXYNUCLEOSIDE TRIPHOSPHATE TRIPHOSPHOHYDROLASE"/>
    <property type="match status" value="1"/>
</dbReference>
<dbReference type="Proteomes" id="UP001629244">
    <property type="component" value="Unassembled WGS sequence"/>
</dbReference>
<dbReference type="PANTHER" id="PTHR11373:SF4">
    <property type="entry name" value="DEOXYNUCLEOSIDE TRIPHOSPHATE TRIPHOSPHOHYDROLASE SAMHD1"/>
    <property type="match status" value="1"/>
</dbReference>
<dbReference type="SUPFAM" id="SSF109604">
    <property type="entry name" value="HD-domain/PDEase-like"/>
    <property type="match status" value="1"/>
</dbReference>
<protein>
    <submittedName>
        <fullName evidence="3">HD domain-containing protein</fullName>
    </submittedName>
</protein>
<dbReference type="Gene3D" id="1.10.3210.10">
    <property type="entry name" value="Hypothetical protein af1432"/>
    <property type="match status" value="1"/>
</dbReference>
<proteinExistence type="predicted"/>
<accession>A0ABW8YKL4</accession>
<name>A0ABW8YKL4_9SPHN</name>
<dbReference type="RefSeq" id="WP_408077411.1">
    <property type="nucleotide sequence ID" value="NZ_JBELQC010000001.1"/>
</dbReference>
<organism evidence="3 4">
    <name type="scientific">Sphingomonas plantiphila</name>
    <dbReference type="NCBI Taxonomy" id="3163295"/>
    <lineage>
        <taxon>Bacteria</taxon>
        <taxon>Pseudomonadati</taxon>
        <taxon>Pseudomonadota</taxon>
        <taxon>Alphaproteobacteria</taxon>
        <taxon>Sphingomonadales</taxon>
        <taxon>Sphingomonadaceae</taxon>
        <taxon>Sphingomonas</taxon>
    </lineage>
</organism>
<keyword evidence="4" id="KW-1185">Reference proteome</keyword>
<reference evidence="3 4" key="1">
    <citation type="submission" date="2024-06" db="EMBL/GenBank/DDBJ databases">
        <authorList>
            <person name="Kaempfer P."/>
            <person name="Viver T."/>
        </authorList>
    </citation>
    <scope>NUCLEOTIDE SEQUENCE [LARGE SCALE GENOMIC DNA]</scope>
    <source>
        <strain evidence="3 4">ST-64</strain>
    </source>
</reference>
<dbReference type="EMBL" id="JBELQC010000001">
    <property type="protein sequence ID" value="MFL9840475.1"/>
    <property type="molecule type" value="Genomic_DNA"/>
</dbReference>
<dbReference type="InterPro" id="IPR056920">
    <property type="entry name" value="PRTase-CE"/>
</dbReference>
<dbReference type="InterPro" id="IPR003607">
    <property type="entry name" value="HD/PDEase_dom"/>
</dbReference>
<dbReference type="InterPro" id="IPR006674">
    <property type="entry name" value="HD_domain"/>
</dbReference>